<dbReference type="AlphaFoldDB" id="A0A6J7H715"/>
<sequence>MTPDNDTHPASIEYLVLRDGRAIEIVHLGEGREAPGAPSSARDAEIACAAADLAHCAACGSTLVQPVEWEEEGPRHWRLELRCPNCEARGTVVVEDAVVDRYDLALEQAAAALARQLHDIVQLGIEDEVRSLSVALETGLLVPEDF</sequence>
<protein>
    <submittedName>
        <fullName evidence="1">Unannotated protein</fullName>
    </submittedName>
</protein>
<name>A0A6J7H715_9ZZZZ</name>
<proteinExistence type="predicted"/>
<accession>A0A6J7H715</accession>
<reference evidence="1" key="1">
    <citation type="submission" date="2020-05" db="EMBL/GenBank/DDBJ databases">
        <authorList>
            <person name="Chiriac C."/>
            <person name="Salcher M."/>
            <person name="Ghai R."/>
            <person name="Kavagutti S V."/>
        </authorList>
    </citation>
    <scope>NUCLEOTIDE SEQUENCE</scope>
</reference>
<evidence type="ECO:0000313" key="1">
    <source>
        <dbReference type="EMBL" id="CAB4914868.1"/>
    </source>
</evidence>
<organism evidence="1">
    <name type="scientific">freshwater metagenome</name>
    <dbReference type="NCBI Taxonomy" id="449393"/>
    <lineage>
        <taxon>unclassified sequences</taxon>
        <taxon>metagenomes</taxon>
        <taxon>ecological metagenomes</taxon>
    </lineage>
</organism>
<gene>
    <name evidence="1" type="ORF">UFOPK3674_00164</name>
</gene>
<dbReference type="EMBL" id="CAFBMX010000001">
    <property type="protein sequence ID" value="CAB4914868.1"/>
    <property type="molecule type" value="Genomic_DNA"/>
</dbReference>